<evidence type="ECO:0000313" key="2">
    <source>
        <dbReference type="Proteomes" id="UP000069654"/>
    </source>
</evidence>
<dbReference type="InterPro" id="IPR036390">
    <property type="entry name" value="WH_DNA-bd_sf"/>
</dbReference>
<gene>
    <name evidence="1" type="ORF">RMCT_4541</name>
</gene>
<dbReference type="Gene3D" id="1.10.10.10">
    <property type="entry name" value="Winged helix-like DNA-binding domain superfamily/Winged helix DNA-binding domain"/>
    <property type="match status" value="1"/>
</dbReference>
<proteinExistence type="predicted"/>
<dbReference type="AlphaFoldDB" id="A0A100XJ43"/>
<reference evidence="2" key="2">
    <citation type="submission" date="2016-02" db="EMBL/GenBank/DDBJ databases">
        <title>Draft genome sequence of five rapidly growing Mycobacterium species.</title>
        <authorList>
            <person name="Katahira K."/>
            <person name="Gotou Y."/>
            <person name="Iida K."/>
            <person name="Ogura Y."/>
            <person name="Hayashi T."/>
        </authorList>
    </citation>
    <scope>NUCLEOTIDE SEQUENCE [LARGE SCALE GENOMIC DNA]</scope>
    <source>
        <strain evidence="2">JCM6362</strain>
    </source>
</reference>
<dbReference type="EMBL" id="BCTB01000055">
    <property type="protein sequence ID" value="GAT17572.1"/>
    <property type="molecule type" value="Genomic_DNA"/>
</dbReference>
<reference evidence="1 2" key="1">
    <citation type="journal article" date="2016" name="Genome Announc.">
        <title>Draft Genome Sequences of Five Rapidly Growing Mycobacterium Species, M. thermoresistibile, M. fortuitum subsp. acetamidolyticum, M. canariasense, M. brisbanense, and M. novocastrense.</title>
        <authorList>
            <person name="Katahira K."/>
            <person name="Ogura Y."/>
            <person name="Gotoh Y."/>
            <person name="Hayashi T."/>
        </authorList>
    </citation>
    <scope>NUCLEOTIDE SEQUENCE [LARGE SCALE GENOMIC DNA]</scope>
    <source>
        <strain evidence="1 2">JCM6362</strain>
    </source>
</reference>
<protein>
    <submittedName>
        <fullName evidence="1">Predicted transcriptional regulator</fullName>
    </submittedName>
</protein>
<dbReference type="SUPFAM" id="SSF46785">
    <property type="entry name" value="Winged helix' DNA-binding domain"/>
    <property type="match status" value="1"/>
</dbReference>
<evidence type="ECO:0000313" key="1">
    <source>
        <dbReference type="EMBL" id="GAT17572.1"/>
    </source>
</evidence>
<dbReference type="STRING" id="1797.RMCT_4541"/>
<comment type="caution">
    <text evidence="1">The sequence shown here is derived from an EMBL/GenBank/DDBJ whole genome shotgun (WGS) entry which is preliminary data.</text>
</comment>
<organism evidence="1 2">
    <name type="scientific">Mycolicibacterium thermoresistibile</name>
    <name type="common">Mycobacterium thermoresistibile</name>
    <dbReference type="NCBI Taxonomy" id="1797"/>
    <lineage>
        <taxon>Bacteria</taxon>
        <taxon>Bacillati</taxon>
        <taxon>Actinomycetota</taxon>
        <taxon>Actinomycetes</taxon>
        <taxon>Mycobacteriales</taxon>
        <taxon>Mycobacteriaceae</taxon>
        <taxon>Mycolicibacterium</taxon>
    </lineage>
</organism>
<name>A0A100XJ43_MYCTH</name>
<sequence length="119" mass="13392">MRHDGDGVGDRWHTDGNDVPTRVIHIDCADQVRGELRCAAYDGLLDAHAVAFDRRPEDKGLDLYPVPLSMMAWGDRWLPTERPSVRLTHLVCGQRLTARLSCSACARPIDRSAVTFEHR</sequence>
<dbReference type="Proteomes" id="UP000069654">
    <property type="component" value="Unassembled WGS sequence"/>
</dbReference>
<accession>A0A100XJ43</accession>
<dbReference type="InterPro" id="IPR036388">
    <property type="entry name" value="WH-like_DNA-bd_sf"/>
</dbReference>